<gene>
    <name evidence="3" type="ORF">CCV52592_1086</name>
</gene>
<dbReference type="Gene3D" id="2.20.200.10">
    <property type="entry name" value="Outer membrane efflux proteins (OEP)"/>
    <property type="match status" value="1"/>
</dbReference>
<dbReference type="PANTHER" id="PTHR30203">
    <property type="entry name" value="OUTER MEMBRANE CATION EFFLUX PROTEIN"/>
    <property type="match status" value="1"/>
</dbReference>
<proteinExistence type="inferred from homology"/>
<evidence type="ECO:0000256" key="1">
    <source>
        <dbReference type="ARBA" id="ARBA00007613"/>
    </source>
</evidence>
<dbReference type="RefSeq" id="WP_011992287.1">
    <property type="nucleotide sequence ID" value="NC_009715.2"/>
</dbReference>
<comment type="similarity">
    <text evidence="1">Belongs to the outer membrane factor (OMF) (TC 1.B.17) family.</text>
</comment>
<keyword evidence="4" id="KW-1185">Reference proteome</keyword>
<dbReference type="Proteomes" id="UP000006380">
    <property type="component" value="Chromosome"/>
</dbReference>
<feature type="coiled-coil region" evidence="2">
    <location>
        <begin position="203"/>
        <end position="237"/>
    </location>
</feature>
<organism evidence="3 4">
    <name type="scientific">Campylobacter curvus (strain 525.92)</name>
    <dbReference type="NCBI Taxonomy" id="360105"/>
    <lineage>
        <taxon>Bacteria</taxon>
        <taxon>Pseudomonadati</taxon>
        <taxon>Campylobacterota</taxon>
        <taxon>Epsilonproteobacteria</taxon>
        <taxon>Campylobacterales</taxon>
        <taxon>Campylobacteraceae</taxon>
        <taxon>Campylobacter</taxon>
    </lineage>
</organism>
<dbReference type="AlphaFoldDB" id="A7GYF9"/>
<dbReference type="HOGENOM" id="CLU_012817_13_1_7"/>
<dbReference type="Pfam" id="PF02321">
    <property type="entry name" value="OEP"/>
    <property type="match status" value="2"/>
</dbReference>
<evidence type="ECO:0000256" key="2">
    <source>
        <dbReference type="SAM" id="Coils"/>
    </source>
</evidence>
<dbReference type="KEGG" id="ccv:CCV52592_1086"/>
<accession>A7GYF9</accession>
<dbReference type="SUPFAM" id="SSF56954">
    <property type="entry name" value="Outer membrane efflux proteins (OEP)"/>
    <property type="match status" value="1"/>
</dbReference>
<feature type="coiled-coil region" evidence="2">
    <location>
        <begin position="372"/>
        <end position="399"/>
    </location>
</feature>
<dbReference type="InterPro" id="IPR003423">
    <property type="entry name" value="OMP_efflux"/>
</dbReference>
<dbReference type="OrthoDB" id="9770517at2"/>
<name>A7GYF9_CAMC5</name>
<sequence>MRSLSLALVLLLSGCAAKNVNSDYSEILLQSNVKNELNLKEEWWKDYNQTYLNELIELGLKNNIDLAKSAVAINKALAQAGVLDANLLPTFSASASAQTSRNIKRNDSWARTYGTGISLSYELDLWHKIADSTDAAMWEANATKFDLAAMRLSVINSITDAYFNILYLNESIKFYEISLKNYNELEAITRYKFELGKEEQLSLSQIQSSVLSLKNKIENAEKSLLEAQKTLRILLNVKPDFDLKFSGLSLSDVKNLGVDLDVPIYVVANRPDLQAAIARIEEGLLNVKASQKEFYPSITIGASLKGSADNIGGATSLKFLDGNIAINLPFLNYSKLKSSLKVSEVSFEQAKLNYMATLNEALNEIDTYYKAMQKDETLLENYSKQVQNYENISEIYKLKYQYGKSELKDYLEASNNEIDAYVNLLGGKYKLLQDEIQIYKAMAGKFSK</sequence>
<dbReference type="InterPro" id="IPR010131">
    <property type="entry name" value="MdtP/NodT-like"/>
</dbReference>
<dbReference type="EMBL" id="CP000767">
    <property type="protein sequence ID" value="EAU00130.1"/>
    <property type="molecule type" value="Genomic_DNA"/>
</dbReference>
<dbReference type="STRING" id="360105.CCV52592_1086"/>
<evidence type="ECO:0000313" key="3">
    <source>
        <dbReference type="EMBL" id="EAU00130.1"/>
    </source>
</evidence>
<dbReference type="GO" id="GO:0015562">
    <property type="term" value="F:efflux transmembrane transporter activity"/>
    <property type="evidence" value="ECO:0007669"/>
    <property type="project" value="InterPro"/>
</dbReference>
<protein>
    <submittedName>
        <fullName evidence="3">TolC-like outer membrane efflux protein</fullName>
    </submittedName>
</protein>
<evidence type="ECO:0000313" key="4">
    <source>
        <dbReference type="Proteomes" id="UP000006380"/>
    </source>
</evidence>
<dbReference type="PANTHER" id="PTHR30203:SF32">
    <property type="entry name" value="CATION EFFLUX SYSTEM PROTEIN CUSC"/>
    <property type="match status" value="1"/>
</dbReference>
<keyword evidence="2" id="KW-0175">Coiled coil</keyword>
<reference evidence="3" key="1">
    <citation type="submission" date="2016-07" db="EMBL/GenBank/DDBJ databases">
        <title>Comparative genomics of the Campylobacter concisus group.</title>
        <authorList>
            <person name="Miller W.G."/>
            <person name="Yee E."/>
            <person name="Chapman M.H."/>
            <person name="Huynh S."/>
            <person name="Bono J.L."/>
            <person name="On S.L.W."/>
            <person name="StLeger J."/>
            <person name="Foster G."/>
            <person name="Parker C.T."/>
        </authorList>
    </citation>
    <scope>NUCLEOTIDE SEQUENCE</scope>
    <source>
        <strain evidence="3">525.92</strain>
    </source>
</reference>
<dbReference type="PROSITE" id="PS51257">
    <property type="entry name" value="PROKAR_LIPOPROTEIN"/>
    <property type="match status" value="1"/>
</dbReference>
<dbReference type="Gene3D" id="1.20.1600.10">
    <property type="entry name" value="Outer membrane efflux proteins (OEP)"/>
    <property type="match status" value="1"/>
</dbReference>